<dbReference type="SUPFAM" id="SSF52172">
    <property type="entry name" value="CheY-like"/>
    <property type="match status" value="1"/>
</dbReference>
<comment type="subcellular location">
    <subcellularLocation>
        <location evidence="5">Cytoplasm</location>
    </subcellularLocation>
</comment>
<keyword evidence="5 7" id="KW-0597">Phosphoprotein</keyword>
<evidence type="ECO:0000256" key="2">
    <source>
        <dbReference type="ARBA" id="ARBA00022500"/>
    </source>
</evidence>
<dbReference type="InterPro" id="IPR011006">
    <property type="entry name" value="CheY-like_superfamily"/>
</dbReference>
<dbReference type="Pfam" id="PF01339">
    <property type="entry name" value="CheB_methylest"/>
    <property type="match status" value="1"/>
</dbReference>
<keyword evidence="11" id="KW-1185">Reference proteome</keyword>
<dbReference type="Gene3D" id="3.40.50.2300">
    <property type="match status" value="1"/>
</dbReference>
<feature type="active site" evidence="5 6">
    <location>
        <position position="205"/>
    </location>
</feature>
<dbReference type="NCBIfam" id="NF001965">
    <property type="entry name" value="PRK00742.1"/>
    <property type="match status" value="1"/>
</dbReference>
<proteinExistence type="inferred from homology"/>
<gene>
    <name evidence="5" type="primary">cheB</name>
    <name evidence="10" type="ORF">NZD86_20040</name>
</gene>
<dbReference type="EC" id="3.5.1.44" evidence="5"/>
<keyword evidence="1 5" id="KW-0963">Cytoplasm</keyword>
<dbReference type="InterPro" id="IPR001789">
    <property type="entry name" value="Sig_transdc_resp-reg_receiver"/>
</dbReference>
<comment type="domain">
    <text evidence="5">Contains a C-terminal catalytic domain, and an N-terminal region which modulates catalytic activity.</text>
</comment>
<dbReference type="InterPro" id="IPR008248">
    <property type="entry name" value="CheB-like"/>
</dbReference>
<comment type="similarity">
    <text evidence="5">Belongs to the CheB family.</text>
</comment>
<dbReference type="EMBL" id="CP104064">
    <property type="protein sequence ID" value="WAH36477.1"/>
    <property type="molecule type" value="Genomic_DNA"/>
</dbReference>
<dbReference type="SMART" id="SM00448">
    <property type="entry name" value="REC"/>
    <property type="match status" value="1"/>
</dbReference>
<feature type="domain" description="CheB-type methylesterase" evidence="9">
    <location>
        <begin position="161"/>
        <end position="357"/>
    </location>
</feature>
<evidence type="ECO:0000256" key="6">
    <source>
        <dbReference type="PROSITE-ProRule" id="PRU00050"/>
    </source>
</evidence>
<dbReference type="PIRSF" id="PIRSF000876">
    <property type="entry name" value="RR_chemtxs_CheB"/>
    <property type="match status" value="1"/>
</dbReference>
<sequence length="357" mass="38871">MKIRVLVVDDSLFMRTFITRMLQEDQDIEIVGTAANGVQAVELVKQLRPQVVTMDIEMPVMNGLDALKRIMDECPTSVIMLSTLTAEGADLTVQALQCGAIDFLKKPANVPTKMLDVKEKLLAKIKMAAHSNVQRSNPVTRRNIPMQSAKSFAEAPVPALPIPSNAAKLQHIVAIGTSTGGPRALEAVLPLFPRDFPHPIVVVQHMPATFTRSLATRMNMISNIHVTEAADGDSLLPGTAYIAPGGLHMEVARHFHNYRVHLHQGPKRNEHRPSVDVLFESLVPLNTLTKHVVLMTGMGSDGAIGMQLLKQTGTATTIAEAQSTCVVFGMPRAAIERNCVDYVLPLQNIADKIMATC</sequence>
<dbReference type="PANTHER" id="PTHR42872">
    <property type="entry name" value="PROTEIN-GLUTAMATE METHYLESTERASE/PROTEIN-GLUTAMINE GLUTAMINASE"/>
    <property type="match status" value="1"/>
</dbReference>
<dbReference type="CDD" id="cd16432">
    <property type="entry name" value="CheB_Rec"/>
    <property type="match status" value="1"/>
</dbReference>
<evidence type="ECO:0000256" key="4">
    <source>
        <dbReference type="ARBA" id="ARBA00048267"/>
    </source>
</evidence>
<dbReference type="PROSITE" id="PS50110">
    <property type="entry name" value="RESPONSE_REGULATORY"/>
    <property type="match status" value="1"/>
</dbReference>
<evidence type="ECO:0000313" key="10">
    <source>
        <dbReference type="EMBL" id="WAH36477.1"/>
    </source>
</evidence>
<accession>A0ABY6Z0S9</accession>
<dbReference type="PROSITE" id="PS50122">
    <property type="entry name" value="CHEB"/>
    <property type="match status" value="1"/>
</dbReference>
<evidence type="ECO:0000256" key="7">
    <source>
        <dbReference type="PROSITE-ProRule" id="PRU00169"/>
    </source>
</evidence>
<protein>
    <recommendedName>
        <fullName evidence="5">Protein-glutamate methylesterase/protein-glutamine glutaminase</fullName>
        <ecNumber evidence="5">3.1.1.61</ecNumber>
        <ecNumber evidence="5">3.5.1.44</ecNumber>
    </recommendedName>
</protein>
<dbReference type="Pfam" id="PF00072">
    <property type="entry name" value="Response_reg"/>
    <property type="match status" value="1"/>
</dbReference>
<evidence type="ECO:0000259" key="8">
    <source>
        <dbReference type="PROSITE" id="PS50110"/>
    </source>
</evidence>
<dbReference type="NCBIfam" id="NF009206">
    <property type="entry name" value="PRK12555.1"/>
    <property type="match status" value="1"/>
</dbReference>
<evidence type="ECO:0000259" key="9">
    <source>
        <dbReference type="PROSITE" id="PS50122"/>
    </source>
</evidence>
<comment type="catalytic activity">
    <reaction evidence="4 5">
        <text>[protein]-L-glutamate 5-O-methyl ester + H2O = L-glutamyl-[protein] + methanol + H(+)</text>
        <dbReference type="Rhea" id="RHEA:23236"/>
        <dbReference type="Rhea" id="RHEA-COMP:10208"/>
        <dbReference type="Rhea" id="RHEA-COMP:10311"/>
        <dbReference type="ChEBI" id="CHEBI:15377"/>
        <dbReference type="ChEBI" id="CHEBI:15378"/>
        <dbReference type="ChEBI" id="CHEBI:17790"/>
        <dbReference type="ChEBI" id="CHEBI:29973"/>
        <dbReference type="ChEBI" id="CHEBI:82795"/>
        <dbReference type="EC" id="3.1.1.61"/>
    </reaction>
</comment>
<evidence type="ECO:0000313" key="11">
    <source>
        <dbReference type="Proteomes" id="UP001164803"/>
    </source>
</evidence>
<comment type="catalytic activity">
    <reaction evidence="5">
        <text>L-glutaminyl-[protein] + H2O = L-glutamyl-[protein] + NH4(+)</text>
        <dbReference type="Rhea" id="RHEA:16441"/>
        <dbReference type="Rhea" id="RHEA-COMP:10207"/>
        <dbReference type="Rhea" id="RHEA-COMP:10208"/>
        <dbReference type="ChEBI" id="CHEBI:15377"/>
        <dbReference type="ChEBI" id="CHEBI:28938"/>
        <dbReference type="ChEBI" id="CHEBI:29973"/>
        <dbReference type="ChEBI" id="CHEBI:30011"/>
        <dbReference type="EC" id="3.5.1.44"/>
    </reaction>
</comment>
<keyword evidence="3 5" id="KW-0378">Hydrolase</keyword>
<name>A0ABY6Z0S9_9BACL</name>
<comment type="function">
    <text evidence="5">Involved in chemotaxis. Part of a chemotaxis signal transduction system that modulates chemotaxis in response to various stimuli. Catalyzes the demethylation of specific methylglutamate residues introduced into the chemoreceptors (methyl-accepting chemotaxis proteins or MCP) by CheR. Also mediates the irreversible deamidation of specific glutamine residues to glutamic acid.</text>
</comment>
<reference evidence="10" key="1">
    <citation type="submission" date="2022-08" db="EMBL/GenBank/DDBJ databases">
        <title>Alicyclobacillus dauci DSM2870, complete genome.</title>
        <authorList>
            <person name="Wang Q."/>
            <person name="Cai R."/>
            <person name="Wang Z."/>
        </authorList>
    </citation>
    <scope>NUCLEOTIDE SEQUENCE</scope>
    <source>
        <strain evidence="10">DSM 28700</strain>
    </source>
</reference>
<evidence type="ECO:0000256" key="3">
    <source>
        <dbReference type="ARBA" id="ARBA00022801"/>
    </source>
</evidence>
<feature type="domain" description="Response regulatory" evidence="8">
    <location>
        <begin position="4"/>
        <end position="121"/>
    </location>
</feature>
<dbReference type="SUPFAM" id="SSF52738">
    <property type="entry name" value="Methylesterase CheB, C-terminal domain"/>
    <property type="match status" value="1"/>
</dbReference>
<dbReference type="Gene3D" id="3.40.50.180">
    <property type="entry name" value="Methylesterase CheB, C-terminal domain"/>
    <property type="match status" value="1"/>
</dbReference>
<evidence type="ECO:0000256" key="1">
    <source>
        <dbReference type="ARBA" id="ARBA00022490"/>
    </source>
</evidence>
<dbReference type="HAMAP" id="MF_00099">
    <property type="entry name" value="CheB_chemtxs"/>
    <property type="match status" value="1"/>
</dbReference>
<dbReference type="Proteomes" id="UP001164803">
    <property type="component" value="Chromosome"/>
</dbReference>
<dbReference type="RefSeq" id="WP_268043820.1">
    <property type="nucleotide sequence ID" value="NZ_CP104064.1"/>
</dbReference>
<evidence type="ECO:0000256" key="5">
    <source>
        <dbReference type="HAMAP-Rule" id="MF_00099"/>
    </source>
</evidence>
<feature type="active site" evidence="5 6">
    <location>
        <position position="301"/>
    </location>
</feature>
<dbReference type="InterPro" id="IPR035909">
    <property type="entry name" value="CheB_C"/>
</dbReference>
<organism evidence="10 11">
    <name type="scientific">Alicyclobacillus dauci</name>
    <dbReference type="NCBI Taxonomy" id="1475485"/>
    <lineage>
        <taxon>Bacteria</taxon>
        <taxon>Bacillati</taxon>
        <taxon>Bacillota</taxon>
        <taxon>Bacilli</taxon>
        <taxon>Bacillales</taxon>
        <taxon>Alicyclobacillaceae</taxon>
        <taxon>Alicyclobacillus</taxon>
    </lineage>
</organism>
<dbReference type="InterPro" id="IPR000673">
    <property type="entry name" value="Sig_transdc_resp-reg_Me-estase"/>
</dbReference>
<comment type="PTM">
    <text evidence="5">Phosphorylated by CheA. Phosphorylation of the N-terminal regulatory domain activates the methylesterase activity.</text>
</comment>
<feature type="modified residue" description="4-aspartylphosphate" evidence="5 7">
    <location>
        <position position="55"/>
    </location>
</feature>
<keyword evidence="2 5" id="KW-0145">Chemotaxis</keyword>
<dbReference type="EC" id="3.1.1.61" evidence="5"/>
<dbReference type="CDD" id="cd17541">
    <property type="entry name" value="REC_CheB-like"/>
    <property type="match status" value="1"/>
</dbReference>
<dbReference type="PANTHER" id="PTHR42872:SF6">
    <property type="entry name" value="PROTEIN-GLUTAMATE METHYLESTERASE_PROTEIN-GLUTAMINE GLUTAMINASE"/>
    <property type="match status" value="1"/>
</dbReference>
<feature type="active site" evidence="5 6">
    <location>
        <position position="178"/>
    </location>
</feature>